<reference evidence="1 2" key="1">
    <citation type="submission" date="2018-06" db="EMBL/GenBank/DDBJ databases">
        <title>Halonotius sp. F13-13 a new haloarchaeeon isolated from a solar saltern from Isla Cristina, Huelva, Spain.</title>
        <authorList>
            <person name="Duran-Viseras A."/>
            <person name="Sanchez-Porro C."/>
            <person name="Ventosa A."/>
        </authorList>
    </citation>
    <scope>NUCLEOTIDE SEQUENCE [LARGE SCALE GENOMIC DNA]</scope>
    <source>
        <strain evidence="1 2">CECT 7525</strain>
    </source>
</reference>
<protein>
    <recommendedName>
        <fullName evidence="3">HEAT repeat domain-containing protein</fullName>
    </recommendedName>
</protein>
<dbReference type="OrthoDB" id="330304at2157"/>
<evidence type="ECO:0000313" key="1">
    <source>
        <dbReference type="EMBL" id="RJX49919.1"/>
    </source>
</evidence>
<dbReference type="Proteomes" id="UP000281564">
    <property type="component" value="Unassembled WGS sequence"/>
</dbReference>
<sequence>MVIRFGSARSSEDAASYLIAALQTDDAYLGQIAAASLTQLESTEVDSEIESVFETADEDTEVHALASFVQSAL</sequence>
<dbReference type="RefSeq" id="WP_120084406.1">
    <property type="nucleotide sequence ID" value="NZ_QMDW01000008.1"/>
</dbReference>
<dbReference type="EMBL" id="QMDW01000008">
    <property type="protein sequence ID" value="RJX49919.1"/>
    <property type="molecule type" value="Genomic_DNA"/>
</dbReference>
<comment type="caution">
    <text evidence="1">The sequence shown here is derived from an EMBL/GenBank/DDBJ whole genome shotgun (WGS) entry which is preliminary data.</text>
</comment>
<proteinExistence type="predicted"/>
<accession>A0A3A6QPI0</accession>
<organism evidence="1 2">
    <name type="scientific">Halonotius pteroides</name>
    <dbReference type="NCBI Taxonomy" id="268735"/>
    <lineage>
        <taxon>Archaea</taxon>
        <taxon>Methanobacteriati</taxon>
        <taxon>Methanobacteriota</taxon>
        <taxon>Stenosarchaea group</taxon>
        <taxon>Halobacteria</taxon>
        <taxon>Halobacteriales</taxon>
        <taxon>Haloferacaceae</taxon>
        <taxon>Halonotius</taxon>
    </lineage>
</organism>
<dbReference type="AlphaFoldDB" id="A0A3A6QPI0"/>
<gene>
    <name evidence="1" type="ORF">DP106_07365</name>
</gene>
<name>A0A3A6QPI0_9EURY</name>
<evidence type="ECO:0008006" key="3">
    <source>
        <dbReference type="Google" id="ProtNLM"/>
    </source>
</evidence>
<keyword evidence="2" id="KW-1185">Reference proteome</keyword>
<evidence type="ECO:0000313" key="2">
    <source>
        <dbReference type="Proteomes" id="UP000281564"/>
    </source>
</evidence>